<comment type="caution">
    <text evidence="8">The sequence shown here is derived from an EMBL/GenBank/DDBJ whole genome shotgun (WGS) entry which is preliminary data.</text>
</comment>
<keyword evidence="9" id="KW-1185">Reference proteome</keyword>
<keyword evidence="6" id="KW-0732">Signal</keyword>
<accession>A0A2N3I7Q0</accession>
<feature type="domain" description="OmpA-like" evidence="7">
    <location>
        <begin position="332"/>
        <end position="447"/>
    </location>
</feature>
<feature type="region of interest" description="Disordered" evidence="5">
    <location>
        <begin position="57"/>
        <end position="99"/>
    </location>
</feature>
<dbReference type="PROSITE" id="PS51123">
    <property type="entry name" value="OMPA_2"/>
    <property type="match status" value="1"/>
</dbReference>
<dbReference type="InterPro" id="IPR050330">
    <property type="entry name" value="Bact_OuterMem_StrucFunc"/>
</dbReference>
<sequence>MKKISFLLSFVYLCLALTSNGQIIDPKRTAKRKAEQRTNTRIDQGIDRVFDKAEEGVGNMFKKKKKKSENNSDNSQNNNNNNQQSNSNSDNSSQNAGNSSDFQVNTKFDFVSGEKVIAVEDFTQDAIGDFPAKWNTNGTGAVVTLGNSSTRWLKIGAETVLYPEFINNLPENFTFEFDLACNNGFSFYSTWFLANFAATNVKDKTFMNEWRYYGSKQNGVRVGLHPQSAGGQQGRKGIWVYQGGQETVKNEADFQSFHHQRATQVHVAVWRQKTRLRVYVNQEKILDIPKAFEENIKYNRILFTTGGYQGNDSYFVANLRLAVGAPDTRNKLITEGKFTTTGITFDVGSDKIKPDSYGVLREIGLVLQENPNVRVKIIGHTDSDGNAQNNLELSKKRALAVKNALTKQFGIEASRMETDGKGASEPVDSNNTPQGKANNRRVEFVKL</sequence>
<dbReference type="PRINTS" id="PR01021">
    <property type="entry name" value="OMPADOMAIN"/>
</dbReference>
<dbReference type="EMBL" id="NKXO01000049">
    <property type="protein sequence ID" value="PKQ66325.1"/>
    <property type="molecule type" value="Genomic_DNA"/>
</dbReference>
<dbReference type="RefSeq" id="WP_101359674.1">
    <property type="nucleotide sequence ID" value="NZ_NKXO01000049.1"/>
</dbReference>
<feature type="chain" id="PRO_5014768696" evidence="6">
    <location>
        <begin position="22"/>
        <end position="447"/>
    </location>
</feature>
<evidence type="ECO:0000256" key="2">
    <source>
        <dbReference type="ARBA" id="ARBA00023136"/>
    </source>
</evidence>
<evidence type="ECO:0000256" key="5">
    <source>
        <dbReference type="SAM" id="MobiDB-lite"/>
    </source>
</evidence>
<keyword evidence="3" id="KW-0998">Cell outer membrane</keyword>
<feature type="signal peptide" evidence="6">
    <location>
        <begin position="1"/>
        <end position="21"/>
    </location>
</feature>
<dbReference type="Gene3D" id="3.30.1330.60">
    <property type="entry name" value="OmpA-like domain"/>
    <property type="match status" value="1"/>
</dbReference>
<evidence type="ECO:0000256" key="1">
    <source>
        <dbReference type="ARBA" id="ARBA00004442"/>
    </source>
</evidence>
<protein>
    <submittedName>
        <fullName evidence="8">OmpA family</fullName>
    </submittedName>
</protein>
<dbReference type="GO" id="GO:0009279">
    <property type="term" value="C:cell outer membrane"/>
    <property type="evidence" value="ECO:0007669"/>
    <property type="project" value="UniProtKB-SubCell"/>
</dbReference>
<dbReference type="Proteomes" id="UP000233387">
    <property type="component" value="Unassembled WGS sequence"/>
</dbReference>
<organism evidence="8 9">
    <name type="scientific">Raineya orbicola</name>
    <dbReference type="NCBI Taxonomy" id="2016530"/>
    <lineage>
        <taxon>Bacteria</taxon>
        <taxon>Pseudomonadati</taxon>
        <taxon>Bacteroidota</taxon>
        <taxon>Cytophagia</taxon>
        <taxon>Cytophagales</taxon>
        <taxon>Raineyaceae</taxon>
        <taxon>Raineya</taxon>
    </lineage>
</organism>
<feature type="compositionally biased region" description="Low complexity" evidence="5">
    <location>
        <begin position="71"/>
        <end position="99"/>
    </location>
</feature>
<evidence type="ECO:0000313" key="8">
    <source>
        <dbReference type="EMBL" id="PKQ66325.1"/>
    </source>
</evidence>
<keyword evidence="2 4" id="KW-0472">Membrane</keyword>
<evidence type="ECO:0000313" key="9">
    <source>
        <dbReference type="Proteomes" id="UP000233387"/>
    </source>
</evidence>
<dbReference type="InterPro" id="IPR006664">
    <property type="entry name" value="OMP_bac"/>
</dbReference>
<evidence type="ECO:0000259" key="7">
    <source>
        <dbReference type="PROSITE" id="PS51123"/>
    </source>
</evidence>
<dbReference type="PANTHER" id="PTHR30329">
    <property type="entry name" value="STATOR ELEMENT OF FLAGELLAR MOTOR COMPLEX"/>
    <property type="match status" value="1"/>
</dbReference>
<feature type="compositionally biased region" description="Polar residues" evidence="5">
    <location>
        <begin position="427"/>
        <end position="437"/>
    </location>
</feature>
<gene>
    <name evidence="8" type="ORF">Rain11_2415</name>
</gene>
<reference evidence="8 9" key="1">
    <citation type="submission" date="2017-06" db="EMBL/GenBank/DDBJ databases">
        <title>Raineya orbicola gen. nov., sp. nov. a slightly thermophilic bacterium of the phylum Bacteroidetes and the description of Raineyaceae fam. nov.</title>
        <authorList>
            <person name="Albuquerque L."/>
            <person name="Polonia A.R.M."/>
            <person name="Barroso C."/>
            <person name="Froufe H.J.C."/>
            <person name="Lage O."/>
            <person name="Lobo-Da-Cunha A."/>
            <person name="Egas C."/>
            <person name="Da Costa M.S."/>
        </authorList>
    </citation>
    <scope>NUCLEOTIDE SEQUENCE [LARGE SCALE GENOMIC DNA]</scope>
    <source>
        <strain evidence="8 9">SPSPC-11</strain>
    </source>
</reference>
<dbReference type="Pfam" id="PF00691">
    <property type="entry name" value="OmpA"/>
    <property type="match status" value="1"/>
</dbReference>
<dbReference type="CDD" id="cd07185">
    <property type="entry name" value="OmpA_C-like"/>
    <property type="match status" value="1"/>
</dbReference>
<dbReference type="AlphaFoldDB" id="A0A2N3I7Q0"/>
<evidence type="ECO:0000256" key="4">
    <source>
        <dbReference type="PROSITE-ProRule" id="PRU00473"/>
    </source>
</evidence>
<evidence type="ECO:0000256" key="3">
    <source>
        <dbReference type="ARBA" id="ARBA00023237"/>
    </source>
</evidence>
<dbReference type="OrthoDB" id="9800869at2"/>
<dbReference type="InterPro" id="IPR036737">
    <property type="entry name" value="OmpA-like_sf"/>
</dbReference>
<feature type="region of interest" description="Disordered" evidence="5">
    <location>
        <begin position="413"/>
        <end position="440"/>
    </location>
</feature>
<proteinExistence type="predicted"/>
<comment type="subcellular location">
    <subcellularLocation>
        <location evidence="1">Cell outer membrane</location>
    </subcellularLocation>
</comment>
<dbReference type="PANTHER" id="PTHR30329:SF21">
    <property type="entry name" value="LIPOPROTEIN YIAD-RELATED"/>
    <property type="match status" value="1"/>
</dbReference>
<dbReference type="SUPFAM" id="SSF103088">
    <property type="entry name" value="OmpA-like"/>
    <property type="match status" value="1"/>
</dbReference>
<dbReference type="InterPro" id="IPR006665">
    <property type="entry name" value="OmpA-like"/>
</dbReference>
<name>A0A2N3I7Q0_9BACT</name>
<evidence type="ECO:0000256" key="6">
    <source>
        <dbReference type="SAM" id="SignalP"/>
    </source>
</evidence>